<evidence type="ECO:0000313" key="11">
    <source>
        <dbReference type="Proteomes" id="UP000559626"/>
    </source>
</evidence>
<evidence type="ECO:0000256" key="1">
    <source>
        <dbReference type="ARBA" id="ARBA00004571"/>
    </source>
</evidence>
<keyword evidence="7" id="KW-0998">Cell outer membrane</keyword>
<dbReference type="PANTHER" id="PTHR30069:SF29">
    <property type="entry name" value="HEMOGLOBIN AND HEMOGLOBIN-HAPTOGLOBIN-BINDING PROTEIN 1-RELATED"/>
    <property type="match status" value="1"/>
</dbReference>
<evidence type="ECO:0000256" key="5">
    <source>
        <dbReference type="ARBA" id="ARBA00022729"/>
    </source>
</evidence>
<keyword evidence="5" id="KW-0732">Signal</keyword>
<feature type="region of interest" description="Disordered" evidence="8">
    <location>
        <begin position="268"/>
        <end position="312"/>
    </location>
</feature>
<keyword evidence="2" id="KW-0813">Transport</keyword>
<keyword evidence="6" id="KW-0472">Membrane</keyword>
<accession>A0A7Y0AD18</accession>
<organism evidence="10 11">
    <name type="scientific">Hymenobacter polaris</name>
    <dbReference type="NCBI Taxonomy" id="2682546"/>
    <lineage>
        <taxon>Bacteria</taxon>
        <taxon>Pseudomonadati</taxon>
        <taxon>Bacteroidota</taxon>
        <taxon>Cytophagia</taxon>
        <taxon>Cytophagales</taxon>
        <taxon>Hymenobacteraceae</taxon>
        <taxon>Hymenobacter</taxon>
    </lineage>
</organism>
<feature type="compositionally biased region" description="Basic and acidic residues" evidence="8">
    <location>
        <begin position="268"/>
        <end position="281"/>
    </location>
</feature>
<feature type="compositionally biased region" description="Low complexity" evidence="8">
    <location>
        <begin position="292"/>
        <end position="312"/>
    </location>
</feature>
<dbReference type="GO" id="GO:0015344">
    <property type="term" value="F:siderophore uptake transmembrane transporter activity"/>
    <property type="evidence" value="ECO:0007669"/>
    <property type="project" value="TreeGrafter"/>
</dbReference>
<dbReference type="Pfam" id="PF14905">
    <property type="entry name" value="OMP_b-brl_3"/>
    <property type="match status" value="1"/>
</dbReference>
<dbReference type="Proteomes" id="UP000559626">
    <property type="component" value="Unassembled WGS sequence"/>
</dbReference>
<evidence type="ECO:0000256" key="2">
    <source>
        <dbReference type="ARBA" id="ARBA00022448"/>
    </source>
</evidence>
<dbReference type="SUPFAM" id="SSF56935">
    <property type="entry name" value="Porins"/>
    <property type="match status" value="1"/>
</dbReference>
<dbReference type="GO" id="GO:0009279">
    <property type="term" value="C:cell outer membrane"/>
    <property type="evidence" value="ECO:0007669"/>
    <property type="project" value="UniProtKB-SubCell"/>
</dbReference>
<keyword evidence="10" id="KW-0675">Receptor</keyword>
<dbReference type="Gene3D" id="2.40.170.20">
    <property type="entry name" value="TonB-dependent receptor, beta-barrel domain"/>
    <property type="match status" value="1"/>
</dbReference>
<evidence type="ECO:0000259" key="9">
    <source>
        <dbReference type="Pfam" id="PF14905"/>
    </source>
</evidence>
<feature type="domain" description="Outer membrane protein beta-barrel" evidence="9">
    <location>
        <begin position="2"/>
        <end position="257"/>
    </location>
</feature>
<dbReference type="InterPro" id="IPR036942">
    <property type="entry name" value="Beta-barrel_TonB_sf"/>
</dbReference>
<dbReference type="InterPro" id="IPR039426">
    <property type="entry name" value="TonB-dep_rcpt-like"/>
</dbReference>
<evidence type="ECO:0000256" key="7">
    <source>
        <dbReference type="ARBA" id="ARBA00023237"/>
    </source>
</evidence>
<evidence type="ECO:0000256" key="8">
    <source>
        <dbReference type="SAM" id="MobiDB-lite"/>
    </source>
</evidence>
<proteinExistence type="predicted"/>
<gene>
    <name evidence="10" type="ORF">HHL22_07720</name>
</gene>
<comment type="subcellular location">
    <subcellularLocation>
        <location evidence="1">Cell outer membrane</location>
        <topology evidence="1">Multi-pass membrane protein</topology>
    </subcellularLocation>
</comment>
<comment type="caution">
    <text evidence="10">The sequence shown here is derived from an EMBL/GenBank/DDBJ whole genome shotgun (WGS) entry which is preliminary data.</text>
</comment>
<dbReference type="AlphaFoldDB" id="A0A7Y0AD18"/>
<sequence length="312" mass="33815">MLVPSVGLLHKFANGNVLKLNYNRRLQRPSLQFLNPNVQAANPLLQTQGNPQLRPELTSNYELGYGTLLRQANLNFSAFVRRTTGSIQSVRTPLGQVEYPGAVLIDYQNVGAESAYGGSAFLDLSVGQQFSISAGLDAYYLVLQNNVPDPRYAARNAGLVLAGRLYGSYALPKGWGLQVFGFYRGQQVQLQGAQSNFAVYSFSLKREFANKRASLGFGAENFFSLRNAVRTDIASLLLTQNSTVVQHLTSFKVYFSYRVGKLSAEARPHKNVKNDDLKTDENGGGSQSGSSTPAATRPAPVAPVAKPAGGSK</sequence>
<protein>
    <submittedName>
        <fullName evidence="10">TonB-dependent receptor</fullName>
    </submittedName>
</protein>
<keyword evidence="11" id="KW-1185">Reference proteome</keyword>
<evidence type="ECO:0000313" key="10">
    <source>
        <dbReference type="EMBL" id="NML65092.1"/>
    </source>
</evidence>
<reference evidence="10 11" key="1">
    <citation type="submission" date="2020-04" db="EMBL/GenBank/DDBJ databases">
        <title>Hymenobacter polaris sp. nov., isolated from Arctic soil.</title>
        <authorList>
            <person name="Dahal R.H."/>
        </authorList>
    </citation>
    <scope>NUCLEOTIDE SEQUENCE [LARGE SCALE GENOMIC DNA]</scope>
    <source>
        <strain evidence="10 11">RP-2-7</strain>
    </source>
</reference>
<evidence type="ECO:0000256" key="6">
    <source>
        <dbReference type="ARBA" id="ARBA00023136"/>
    </source>
</evidence>
<dbReference type="EMBL" id="JABBGH010000001">
    <property type="protein sequence ID" value="NML65092.1"/>
    <property type="molecule type" value="Genomic_DNA"/>
</dbReference>
<dbReference type="PANTHER" id="PTHR30069">
    <property type="entry name" value="TONB-DEPENDENT OUTER MEMBRANE RECEPTOR"/>
    <property type="match status" value="1"/>
</dbReference>
<evidence type="ECO:0000256" key="4">
    <source>
        <dbReference type="ARBA" id="ARBA00022692"/>
    </source>
</evidence>
<dbReference type="InterPro" id="IPR041700">
    <property type="entry name" value="OMP_b-brl_3"/>
</dbReference>
<dbReference type="RefSeq" id="WP_169530348.1">
    <property type="nucleotide sequence ID" value="NZ_JABBGH010000001.1"/>
</dbReference>
<keyword evidence="4" id="KW-0812">Transmembrane</keyword>
<keyword evidence="3" id="KW-1134">Transmembrane beta strand</keyword>
<name>A0A7Y0AD18_9BACT</name>
<dbReference type="GO" id="GO:0044718">
    <property type="term" value="P:siderophore transmembrane transport"/>
    <property type="evidence" value="ECO:0007669"/>
    <property type="project" value="TreeGrafter"/>
</dbReference>
<evidence type="ECO:0000256" key="3">
    <source>
        <dbReference type="ARBA" id="ARBA00022452"/>
    </source>
</evidence>